<dbReference type="Proteomes" id="UP001237156">
    <property type="component" value="Unassembled WGS sequence"/>
</dbReference>
<feature type="signal peptide" evidence="2">
    <location>
        <begin position="1"/>
        <end position="23"/>
    </location>
</feature>
<protein>
    <recommendedName>
        <fullName evidence="5">Type II secretion system protein GspC N-terminal domain-containing protein</fullName>
    </recommendedName>
</protein>
<sequence length="189" mass="19766">MLCACAALLAALAWLWLGAGARAWQPPPAQPPQFDGLLAAAPPLEAPARAAPAVLLERPPFHSSRRPPPVAAAPSQAKPAVALDKVRFYGIVTGPALTTVMAEVEEQPRALRVGDRIGEWELAAVKGRSITFSKGGERHVIELPYVHTAPASPAGAADAPPLPAGMPVRPPQGRPAQGMPPPSSFRPQF</sequence>
<proteinExistence type="predicted"/>
<dbReference type="EMBL" id="JARVII010000006">
    <property type="protein sequence ID" value="MDG9698973.1"/>
    <property type="molecule type" value="Genomic_DNA"/>
</dbReference>
<evidence type="ECO:0000256" key="1">
    <source>
        <dbReference type="SAM" id="MobiDB-lite"/>
    </source>
</evidence>
<dbReference type="RefSeq" id="WP_279523959.1">
    <property type="nucleotide sequence ID" value="NZ_JARVII010000006.1"/>
</dbReference>
<accession>A0AAW6RL42</accession>
<keyword evidence="4" id="KW-1185">Reference proteome</keyword>
<comment type="caution">
    <text evidence="3">The sequence shown here is derived from an EMBL/GenBank/DDBJ whole genome shotgun (WGS) entry which is preliminary data.</text>
</comment>
<feature type="chain" id="PRO_5043330739" description="Type II secretion system protein GspC N-terminal domain-containing protein" evidence="2">
    <location>
        <begin position="24"/>
        <end position="189"/>
    </location>
</feature>
<evidence type="ECO:0008006" key="5">
    <source>
        <dbReference type="Google" id="ProtNLM"/>
    </source>
</evidence>
<dbReference type="AlphaFoldDB" id="A0AAW6RL42"/>
<evidence type="ECO:0000313" key="4">
    <source>
        <dbReference type="Proteomes" id="UP001237156"/>
    </source>
</evidence>
<keyword evidence="2" id="KW-0732">Signal</keyword>
<feature type="region of interest" description="Disordered" evidence="1">
    <location>
        <begin position="152"/>
        <end position="189"/>
    </location>
</feature>
<organism evidence="3 4">
    <name type="scientific">Ottowia cancrivicina</name>
    <dbReference type="NCBI Taxonomy" id="3040346"/>
    <lineage>
        <taxon>Bacteria</taxon>
        <taxon>Pseudomonadati</taxon>
        <taxon>Pseudomonadota</taxon>
        <taxon>Betaproteobacteria</taxon>
        <taxon>Burkholderiales</taxon>
        <taxon>Comamonadaceae</taxon>
        <taxon>Ottowia</taxon>
    </lineage>
</organism>
<name>A0AAW6RL42_9BURK</name>
<evidence type="ECO:0000256" key="2">
    <source>
        <dbReference type="SAM" id="SignalP"/>
    </source>
</evidence>
<reference evidence="3 4" key="1">
    <citation type="submission" date="2023-04" db="EMBL/GenBank/DDBJ databases">
        <title>Ottowia paracancer sp. nov., isolated from human stomach.</title>
        <authorList>
            <person name="Song Y."/>
        </authorList>
    </citation>
    <scope>NUCLEOTIDE SEQUENCE [LARGE SCALE GENOMIC DNA]</scope>
    <source>
        <strain evidence="3 4">10c7w1</strain>
    </source>
</reference>
<feature type="compositionally biased region" description="Pro residues" evidence="1">
    <location>
        <begin position="160"/>
        <end position="189"/>
    </location>
</feature>
<evidence type="ECO:0000313" key="3">
    <source>
        <dbReference type="EMBL" id="MDG9698973.1"/>
    </source>
</evidence>
<gene>
    <name evidence="3" type="ORF">QB898_04440</name>
</gene>